<dbReference type="Pfam" id="PF01968">
    <property type="entry name" value="Hydantoinase_A"/>
    <property type="match status" value="1"/>
</dbReference>
<comment type="caution">
    <text evidence="7">The sequence shown here is derived from an EMBL/GenBank/DDBJ whole genome shotgun (WGS) entry which is preliminary data.</text>
</comment>
<dbReference type="Pfam" id="PF02538">
    <property type="entry name" value="Hydantoinase_B"/>
    <property type="match status" value="1"/>
</dbReference>
<evidence type="ECO:0000259" key="6">
    <source>
        <dbReference type="Pfam" id="PF19278"/>
    </source>
</evidence>
<evidence type="ECO:0000259" key="3">
    <source>
        <dbReference type="Pfam" id="PF01968"/>
    </source>
</evidence>
<feature type="domain" description="Hydantoinase/oxoprolinase N-terminal" evidence="5">
    <location>
        <begin position="26"/>
        <end position="198"/>
    </location>
</feature>
<dbReference type="PANTHER" id="PTHR11365:SF23">
    <property type="entry name" value="HYPOTHETICAL 5-OXOPROLINASE (EUROFUNG)-RELATED"/>
    <property type="match status" value="1"/>
</dbReference>
<reference evidence="7 8" key="1">
    <citation type="journal article" date="2019" name="Int. J. Syst. Evol. Microbiol.">
        <title>The Global Catalogue of Microorganisms (GCM) 10K type strain sequencing project: providing services to taxonomists for standard genome sequencing and annotation.</title>
        <authorList>
            <consortium name="The Broad Institute Genomics Platform"/>
            <consortium name="The Broad Institute Genome Sequencing Center for Infectious Disease"/>
            <person name="Wu L."/>
            <person name="Ma J."/>
        </authorList>
    </citation>
    <scope>NUCLEOTIDE SEQUENCE [LARGE SCALE GENOMIC DNA]</scope>
    <source>
        <strain evidence="7 8">JCM 16009</strain>
    </source>
</reference>
<organism evidence="7 8">
    <name type="scientific">Pseudonocardia ailaonensis</name>
    <dbReference type="NCBI Taxonomy" id="367279"/>
    <lineage>
        <taxon>Bacteria</taxon>
        <taxon>Bacillati</taxon>
        <taxon>Actinomycetota</taxon>
        <taxon>Actinomycetes</taxon>
        <taxon>Pseudonocardiales</taxon>
        <taxon>Pseudonocardiaceae</taxon>
        <taxon>Pseudonocardia</taxon>
    </lineage>
</organism>
<feature type="domain" description="Hydantoinase A/oxoprolinase" evidence="3">
    <location>
        <begin position="220"/>
        <end position="520"/>
    </location>
</feature>
<dbReference type="Pfam" id="PF19278">
    <property type="entry name" value="Hydant_A_C"/>
    <property type="match status" value="1"/>
</dbReference>
<protein>
    <submittedName>
        <fullName evidence="7">Hydantoinase B/oxoprolinase family protein</fullName>
    </submittedName>
</protein>
<dbReference type="EMBL" id="BAAAQK010000028">
    <property type="protein sequence ID" value="GAA1874775.1"/>
    <property type="molecule type" value="Genomic_DNA"/>
</dbReference>
<accession>A0ABN2NLQ6</accession>
<sequence length="1293" mass="135801">MQFAAQPDAGAGRRPTPGPSHGRHVVGIDIGGTFTDVVALTADGEVEVLKVPSTPPRYEDAILGAVGRLDEAGLAPERMGALAHGTTVATNAVLERRGARVLLVTTEGFRDVLELGQMRRPVLVDPQWHKPAPLVPRRDRIEVTERVDAEGRVVVPLDVEAFGAHLDRFAAADSVAVCLLHAYLNPAHERAVREAIRARYPDLPVSLSSDVLPELGEYGRLSTTIVNAYVQPVIERYVGTLEAGLRERGAASGVDIMQSNGALCGSAAAAARPVTIIESGPAAGVAAAAALAERSGLAKVLTFDMGGTTAKASLIENGKPVETSTYEVGGGMNAGRLLSAGGGYQIGVPSIDIAEVGAGGGSQFWIDGAGHPQVGPESSGAVPGPVCYGQGGTRATVTDANLRLGYLAPQGLAGGERAVSAEAAAEAIRVQSAEPLGLTVDEAAYGIHQVANSAMVRALRAVSTERGRDPRECALIAFGGSGPLHAVALAREIEVRTVVVLERAGLFSAVGLLQAPVRHDLMAPWLRAVDGDAIDAELTVLADRALTELKAERADVSGISCERLVDVRYSGQATYLTVPVGEGAFTSAGPSAGPAAVRELFEVEYEKTYGHRMPEDAIEIVNLRVRAHLPLPASGRAGLFSPARRATPGGPGRRDAYFGAEHGRMSTPVLRRDQITGPVTGPLLIDDMDTTTVVPPGCSVEVDEWGSLVITVGEDTEVDLHAVADATDPVTSEIVRNALTSIADEMAVTIVRTARSQIVRDTMDFSTALLDSRGRLISLGLTLLLQLGSLPDVMDTIQSRFAGDINPGDVFVGNDPSEGGMHTPDVYLISPIFSPDEQRLLGWAAAIAQHADVGGLAAGSTSPAARSIFQEGLQIPFVKLYERGRLNDALARVMRRNSRVPEILWSDVQAQKAACERGTRGLQALSERYGETFLAEVMERELDATERLVRSAIEALPDGRHEFTDHLDDDGYGSGPIPITVTVTVEGDRLLVDFEGSSPQVASALNSTMSFTRAAVYAALVWTLARRENLNNAGLFRAVEVRAPESSIVNGSYPAPRGARGTTGFRIIDAVLGALHGLVPGRVPAAGEGGLSVVSFGGRTSDGRPVAFNDIFSSGWGARDGGDGIDGTSPIGANLASTPVETIERYHPVRVERYGFVPDSGGAGRFRGALALERSFTFLGEDGDLQVRSDRRLFRPYGLAGGEPGSASRTWLAAPGGEPEDLPSKVTRPIETGTRVAQVTAGSGGYGDPRERDPRLVLADVLDGKVTVEGAARAYGVQVDPVAGTAHRTGDPA</sequence>
<evidence type="ECO:0000259" key="4">
    <source>
        <dbReference type="Pfam" id="PF02538"/>
    </source>
</evidence>
<keyword evidence="8" id="KW-1185">Reference proteome</keyword>
<feature type="domain" description="Hydantoinase B/oxoprolinase" evidence="4">
    <location>
        <begin position="728"/>
        <end position="1249"/>
    </location>
</feature>
<dbReference type="InterPro" id="IPR008040">
    <property type="entry name" value="Hydant_A_N"/>
</dbReference>
<evidence type="ECO:0000313" key="7">
    <source>
        <dbReference type="EMBL" id="GAA1874775.1"/>
    </source>
</evidence>
<feature type="region of interest" description="Disordered" evidence="2">
    <location>
        <begin position="1"/>
        <end position="24"/>
    </location>
</feature>
<dbReference type="Pfam" id="PF05378">
    <property type="entry name" value="Hydant_A_N"/>
    <property type="match status" value="1"/>
</dbReference>
<dbReference type="InterPro" id="IPR045079">
    <property type="entry name" value="Oxoprolinase-like"/>
</dbReference>
<dbReference type="Proteomes" id="UP001500449">
    <property type="component" value="Unassembled WGS sequence"/>
</dbReference>
<dbReference type="InterPro" id="IPR043129">
    <property type="entry name" value="ATPase_NBD"/>
</dbReference>
<evidence type="ECO:0000256" key="1">
    <source>
        <dbReference type="ARBA" id="ARBA00010403"/>
    </source>
</evidence>
<dbReference type="InterPro" id="IPR002821">
    <property type="entry name" value="Hydantoinase_A"/>
</dbReference>
<dbReference type="PANTHER" id="PTHR11365">
    <property type="entry name" value="5-OXOPROLINASE RELATED"/>
    <property type="match status" value="1"/>
</dbReference>
<proteinExistence type="inferred from homology"/>
<dbReference type="InterPro" id="IPR003692">
    <property type="entry name" value="Hydantoinase_B"/>
</dbReference>
<feature type="region of interest" description="Disordered" evidence="2">
    <location>
        <begin position="1235"/>
        <end position="1254"/>
    </location>
</feature>
<evidence type="ECO:0000259" key="5">
    <source>
        <dbReference type="Pfam" id="PF05378"/>
    </source>
</evidence>
<feature type="domain" description="Acetophenone carboxylase-like C-terminal" evidence="6">
    <location>
        <begin position="533"/>
        <end position="705"/>
    </location>
</feature>
<name>A0ABN2NLQ6_9PSEU</name>
<comment type="similarity">
    <text evidence="1">Belongs to the oxoprolinase family.</text>
</comment>
<dbReference type="InterPro" id="IPR049517">
    <property type="entry name" value="ACX-like_C"/>
</dbReference>
<dbReference type="SUPFAM" id="SSF53067">
    <property type="entry name" value="Actin-like ATPase domain"/>
    <property type="match status" value="1"/>
</dbReference>
<evidence type="ECO:0000313" key="8">
    <source>
        <dbReference type="Proteomes" id="UP001500449"/>
    </source>
</evidence>
<gene>
    <name evidence="7" type="ORF">GCM10009836_64860</name>
</gene>
<evidence type="ECO:0000256" key="2">
    <source>
        <dbReference type="SAM" id="MobiDB-lite"/>
    </source>
</evidence>